<evidence type="ECO:0000256" key="1">
    <source>
        <dbReference type="ARBA" id="ARBA00004613"/>
    </source>
</evidence>
<evidence type="ECO:0000313" key="6">
    <source>
        <dbReference type="EMBL" id="SVC12645.1"/>
    </source>
</evidence>
<protein>
    <submittedName>
        <fullName evidence="6">Uncharacterized protein</fullName>
    </submittedName>
</protein>
<name>A0A382JLT4_9ZZZZ</name>
<keyword evidence="4" id="KW-0106">Calcium</keyword>
<proteinExistence type="predicted"/>
<keyword evidence="3" id="KW-0732">Signal</keyword>
<dbReference type="AlphaFoldDB" id="A0A382JLT4"/>
<feature type="non-terminal residue" evidence="6">
    <location>
        <position position="1"/>
    </location>
</feature>
<evidence type="ECO:0000256" key="2">
    <source>
        <dbReference type="ARBA" id="ARBA00022525"/>
    </source>
</evidence>
<evidence type="ECO:0000256" key="5">
    <source>
        <dbReference type="SAM" id="MobiDB-lite"/>
    </source>
</evidence>
<feature type="non-terminal residue" evidence="6">
    <location>
        <position position="437"/>
    </location>
</feature>
<sequence length="437" mass="45940">YWWANRARLQGWTAEEADSFWPDEIAQGVHLDYYDLVIDSAGRLSHGGTGEITFGAEGGGPGLIVYDAEEGTLGNQNFNGALGMDFELSSDITVTELGVFDSGSDGLVLPITVELWERDEDFGVEILATLDFGPGNEGVLEGGHRFKFLPQPFNLSAGSYTIVATGYGEGEPNVNAGGNPAADYGLFTNDAGGVITFVGGSRWGNAGEFPGNADGGPAQRYGGGTFKVLTKDTDQDGIPDTWEVANGLDMDNAKDAAEDPDGDNLSNLSEFEERLNPKLADTDGDGLKDGVELDNGTDPLNPDTDEDGLKDGDELGGDTDPLNPDTDEDGYGDGRELAEGTDPNDPDSFSVPSFAGELALMIEEGTVGNQAFGGSLGADFVVDQSIRILELGAFDSGSDGLSRTITVKMWSREDSGTPEVPADDSGIAVLAEVEFTP</sequence>
<evidence type="ECO:0000256" key="4">
    <source>
        <dbReference type="ARBA" id="ARBA00022837"/>
    </source>
</evidence>
<feature type="region of interest" description="Disordered" evidence="5">
    <location>
        <begin position="276"/>
        <end position="349"/>
    </location>
</feature>
<accession>A0A382JLT4</accession>
<keyword evidence="2" id="KW-0964">Secreted</keyword>
<dbReference type="EMBL" id="UINC01074946">
    <property type="protein sequence ID" value="SVC12645.1"/>
    <property type="molecule type" value="Genomic_DNA"/>
</dbReference>
<evidence type="ECO:0000256" key="3">
    <source>
        <dbReference type="ARBA" id="ARBA00022729"/>
    </source>
</evidence>
<dbReference type="InterPro" id="IPR059100">
    <property type="entry name" value="TSP3_bac"/>
</dbReference>
<dbReference type="Pfam" id="PF18884">
    <property type="entry name" value="TSP3_bac"/>
    <property type="match status" value="4"/>
</dbReference>
<organism evidence="6">
    <name type="scientific">marine metagenome</name>
    <dbReference type="NCBI Taxonomy" id="408172"/>
    <lineage>
        <taxon>unclassified sequences</taxon>
        <taxon>metagenomes</taxon>
        <taxon>ecological metagenomes</taxon>
    </lineage>
</organism>
<gene>
    <name evidence="6" type="ORF">METZ01_LOCUS265499</name>
</gene>
<comment type="subcellular location">
    <subcellularLocation>
        <location evidence="1">Secreted</location>
    </subcellularLocation>
</comment>
<reference evidence="6" key="1">
    <citation type="submission" date="2018-05" db="EMBL/GenBank/DDBJ databases">
        <authorList>
            <person name="Lanie J.A."/>
            <person name="Ng W.-L."/>
            <person name="Kazmierczak K.M."/>
            <person name="Andrzejewski T.M."/>
            <person name="Davidsen T.M."/>
            <person name="Wayne K.J."/>
            <person name="Tettelin H."/>
            <person name="Glass J.I."/>
            <person name="Rusch D."/>
            <person name="Podicherti R."/>
            <person name="Tsui H.-C.T."/>
            <person name="Winkler M.E."/>
        </authorList>
    </citation>
    <scope>NUCLEOTIDE SEQUENCE</scope>
</reference>